<protein>
    <submittedName>
        <fullName evidence="1">Uncharacterized protein</fullName>
    </submittedName>
</protein>
<dbReference type="EMBL" id="AP014936">
    <property type="protein sequence ID" value="BAU47623.1"/>
    <property type="molecule type" value="Genomic_DNA"/>
</dbReference>
<proteinExistence type="predicted"/>
<dbReference type="AlphaFoldDB" id="A0A1B4V299"/>
<gene>
    <name evidence="1" type="ORF">SVA_1044</name>
</gene>
<reference evidence="1 2" key="1">
    <citation type="submission" date="2015-08" db="EMBL/GenBank/DDBJ databases">
        <title>Complete genome sequence of Sulfurifustis variabilis.</title>
        <authorList>
            <person name="Miura A."/>
            <person name="Kojima H."/>
            <person name="Fukui M."/>
        </authorList>
    </citation>
    <scope>NUCLEOTIDE SEQUENCE [LARGE SCALE GENOMIC DNA]</scope>
    <source>
        <strain evidence="2">skN76</strain>
    </source>
</reference>
<dbReference type="Proteomes" id="UP000218899">
    <property type="component" value="Chromosome"/>
</dbReference>
<organism evidence="1 2">
    <name type="scientific">Sulfurifustis variabilis</name>
    <dbReference type="NCBI Taxonomy" id="1675686"/>
    <lineage>
        <taxon>Bacteria</taxon>
        <taxon>Pseudomonadati</taxon>
        <taxon>Pseudomonadota</taxon>
        <taxon>Gammaproteobacteria</taxon>
        <taxon>Acidiferrobacterales</taxon>
        <taxon>Acidiferrobacteraceae</taxon>
        <taxon>Sulfurifustis</taxon>
    </lineage>
</organism>
<accession>A0A1B4V299</accession>
<keyword evidence="2" id="KW-1185">Reference proteome</keyword>
<evidence type="ECO:0000313" key="2">
    <source>
        <dbReference type="Proteomes" id="UP000218899"/>
    </source>
</evidence>
<evidence type="ECO:0000313" key="1">
    <source>
        <dbReference type="EMBL" id="BAU47623.1"/>
    </source>
</evidence>
<name>A0A1B4V299_9GAMM</name>
<sequence>MTGAGLRGAVGAMEPAEPLWQRVPTRDEHGQLLSDFMMIIPGLRARPPHLIDRAVAAIEDVLLHYRRVVVFADLNLRLNVLWVSVRPRPGICLELPAAIALRVPEAKLVAHKSGR</sequence>
<dbReference type="KEGG" id="sva:SVA_1044"/>